<name>A0A7J7L889_9MAGN</name>
<dbReference type="PROSITE" id="PS51742">
    <property type="entry name" value="PPC"/>
    <property type="match status" value="1"/>
</dbReference>
<dbReference type="InterPro" id="IPR005175">
    <property type="entry name" value="PPC_dom"/>
</dbReference>
<gene>
    <name evidence="3" type="ORF">GIB67_018596</name>
</gene>
<evidence type="ECO:0000313" key="3">
    <source>
        <dbReference type="EMBL" id="KAF6138865.1"/>
    </source>
</evidence>
<dbReference type="AlphaFoldDB" id="A0A7J7L889"/>
<evidence type="ECO:0000259" key="2">
    <source>
        <dbReference type="PROSITE" id="PS51742"/>
    </source>
</evidence>
<proteinExistence type="predicted"/>
<dbReference type="SUPFAM" id="SSF117856">
    <property type="entry name" value="AF0104/ALDC/Ptd012-like"/>
    <property type="match status" value="1"/>
</dbReference>
<organism evidence="3 4">
    <name type="scientific">Kingdonia uniflora</name>
    <dbReference type="NCBI Taxonomy" id="39325"/>
    <lineage>
        <taxon>Eukaryota</taxon>
        <taxon>Viridiplantae</taxon>
        <taxon>Streptophyta</taxon>
        <taxon>Embryophyta</taxon>
        <taxon>Tracheophyta</taxon>
        <taxon>Spermatophyta</taxon>
        <taxon>Magnoliopsida</taxon>
        <taxon>Ranunculales</taxon>
        <taxon>Circaeasteraceae</taxon>
        <taxon>Kingdonia</taxon>
    </lineage>
</organism>
<dbReference type="Pfam" id="PF03479">
    <property type="entry name" value="PCC"/>
    <property type="match status" value="1"/>
</dbReference>
<dbReference type="PANTHER" id="PTHR31100">
    <property type="entry name" value="AT-HOOK MOTIF NUCLEAR-LOCALIZED PROTEIN 15"/>
    <property type="match status" value="1"/>
</dbReference>
<evidence type="ECO:0000313" key="4">
    <source>
        <dbReference type="Proteomes" id="UP000541444"/>
    </source>
</evidence>
<dbReference type="OrthoDB" id="782346at2759"/>
<reference evidence="3 4" key="1">
    <citation type="journal article" date="2020" name="IScience">
        <title>Genome Sequencing of the Endangered Kingdonia uniflora (Circaeasteraceae, Ranunculales) Reveals Potential Mechanisms of Evolutionary Specialization.</title>
        <authorList>
            <person name="Sun Y."/>
            <person name="Deng T."/>
            <person name="Zhang A."/>
            <person name="Moore M.J."/>
            <person name="Landis J.B."/>
            <person name="Lin N."/>
            <person name="Zhang H."/>
            <person name="Zhang X."/>
            <person name="Huang J."/>
            <person name="Zhang X."/>
            <person name="Sun H."/>
            <person name="Wang H."/>
        </authorList>
    </citation>
    <scope>NUCLEOTIDE SEQUENCE [LARGE SCALE GENOMIC DNA]</scope>
    <source>
        <strain evidence="3">TB1705</strain>
        <tissue evidence="3">Leaf</tissue>
    </source>
</reference>
<sequence>MVETMKRARGRPPGSKNKPKPAFTVPSNIPDSTMLPVILEIPTGQDIMKTIINFSKHQNFGLSILTSSGAVNNVSFRNPNTVGGGATITFKGQFDIVSISATFLPRQYPGTNSVTILLAGQHNQIIGGSVTGGLVAATTVYVVAAAFNQLPTNGDEFYTNISIQESPVSEEKNYLPQLEQSRGTSSMYSDFAWRPNA</sequence>
<dbReference type="GO" id="GO:0005634">
    <property type="term" value="C:nucleus"/>
    <property type="evidence" value="ECO:0007669"/>
    <property type="project" value="TreeGrafter"/>
</dbReference>
<dbReference type="GO" id="GO:0003700">
    <property type="term" value="F:DNA-binding transcription factor activity"/>
    <property type="evidence" value="ECO:0007669"/>
    <property type="project" value="TreeGrafter"/>
</dbReference>
<accession>A0A7J7L889</accession>
<comment type="caution">
    <text evidence="3">The sequence shown here is derived from an EMBL/GenBank/DDBJ whole genome shotgun (WGS) entry which is preliminary data.</text>
</comment>
<dbReference type="CDD" id="cd11378">
    <property type="entry name" value="DUF296"/>
    <property type="match status" value="1"/>
</dbReference>
<feature type="region of interest" description="Disordered" evidence="1">
    <location>
        <begin position="1"/>
        <end position="25"/>
    </location>
</feature>
<dbReference type="Gene3D" id="3.30.1330.80">
    <property type="entry name" value="Hypothetical protein, similar to alpha- acetolactate decarboxylase, domain 2"/>
    <property type="match status" value="1"/>
</dbReference>
<dbReference type="Proteomes" id="UP000541444">
    <property type="component" value="Unassembled WGS sequence"/>
</dbReference>
<dbReference type="InterPro" id="IPR014476">
    <property type="entry name" value="AHL15-29"/>
</dbReference>
<dbReference type="GO" id="GO:0003680">
    <property type="term" value="F:minor groove of adenine-thymine-rich DNA binding"/>
    <property type="evidence" value="ECO:0007669"/>
    <property type="project" value="InterPro"/>
</dbReference>
<dbReference type="PANTHER" id="PTHR31100:SF69">
    <property type="entry name" value="AT-HOOK MOTIF NUCLEAR-LOCALIZED PROTEIN 17-RELATED"/>
    <property type="match status" value="1"/>
</dbReference>
<evidence type="ECO:0000256" key="1">
    <source>
        <dbReference type="SAM" id="MobiDB-lite"/>
    </source>
</evidence>
<keyword evidence="4" id="KW-1185">Reference proteome</keyword>
<dbReference type="EMBL" id="JACGCM010002538">
    <property type="protein sequence ID" value="KAF6138865.1"/>
    <property type="molecule type" value="Genomic_DNA"/>
</dbReference>
<protein>
    <recommendedName>
        <fullName evidence="2">PPC domain-containing protein</fullName>
    </recommendedName>
</protein>
<feature type="domain" description="PPC" evidence="2">
    <location>
        <begin position="31"/>
        <end position="169"/>
    </location>
</feature>